<evidence type="ECO:0000259" key="5">
    <source>
        <dbReference type="PROSITE" id="PS50931"/>
    </source>
</evidence>
<dbReference type="Gene3D" id="1.10.10.10">
    <property type="entry name" value="Winged helix-like DNA-binding domain superfamily/Winged helix DNA-binding domain"/>
    <property type="match status" value="1"/>
</dbReference>
<dbReference type="PROSITE" id="PS50931">
    <property type="entry name" value="HTH_LYSR"/>
    <property type="match status" value="1"/>
</dbReference>
<evidence type="ECO:0000256" key="1">
    <source>
        <dbReference type="ARBA" id="ARBA00009437"/>
    </source>
</evidence>
<dbReference type="Gene3D" id="3.40.190.10">
    <property type="entry name" value="Periplasmic binding protein-like II"/>
    <property type="match status" value="2"/>
</dbReference>
<dbReference type="GO" id="GO:0003677">
    <property type="term" value="F:DNA binding"/>
    <property type="evidence" value="ECO:0007669"/>
    <property type="project" value="UniProtKB-KW"/>
</dbReference>
<dbReference type="AlphaFoldDB" id="A0A212LPR7"/>
<dbReference type="PANTHER" id="PTHR30346">
    <property type="entry name" value="TRANSCRIPTIONAL DUAL REGULATOR HCAR-RELATED"/>
    <property type="match status" value="1"/>
</dbReference>
<evidence type="ECO:0000256" key="2">
    <source>
        <dbReference type="ARBA" id="ARBA00023015"/>
    </source>
</evidence>
<name>A0A212LPR7_9HYPH</name>
<accession>A0A212LPR7</accession>
<gene>
    <name evidence="6" type="ORF">KL86PLE_90508</name>
</gene>
<dbReference type="GO" id="GO:0032993">
    <property type="term" value="C:protein-DNA complex"/>
    <property type="evidence" value="ECO:0007669"/>
    <property type="project" value="TreeGrafter"/>
</dbReference>
<dbReference type="InterPro" id="IPR005119">
    <property type="entry name" value="LysR_subst-bd"/>
</dbReference>
<evidence type="ECO:0000256" key="4">
    <source>
        <dbReference type="ARBA" id="ARBA00023163"/>
    </source>
</evidence>
<dbReference type="CDD" id="cd08414">
    <property type="entry name" value="PBP2_LTTR_aromatics_like"/>
    <property type="match status" value="1"/>
</dbReference>
<evidence type="ECO:0000313" key="6">
    <source>
        <dbReference type="EMBL" id="SCM79564.1"/>
    </source>
</evidence>
<comment type="similarity">
    <text evidence="1">Belongs to the LysR transcriptional regulatory family.</text>
</comment>
<protein>
    <submittedName>
        <fullName evidence="6">Transcriptional regulator, LysR family</fullName>
    </submittedName>
</protein>
<reference evidence="6" key="1">
    <citation type="submission" date="2016-08" db="EMBL/GenBank/DDBJ databases">
        <authorList>
            <person name="Seilhamer J.J."/>
        </authorList>
    </citation>
    <scope>NUCLEOTIDE SEQUENCE</scope>
    <source>
        <strain evidence="6">86</strain>
    </source>
</reference>
<dbReference type="RefSeq" id="WP_288198639.1">
    <property type="nucleotide sequence ID" value="NZ_LT608334.1"/>
</dbReference>
<feature type="domain" description="HTH lysR-type" evidence="5">
    <location>
        <begin position="1"/>
        <end position="58"/>
    </location>
</feature>
<keyword evidence="4" id="KW-0804">Transcription</keyword>
<sequence>MDLKLLRSFVELVEAGHYGKAAARLCVTQSTLTKQIQALEAAVGGVLVERGRHGARPTALGELLLAEARPLIKSSEEADARLRRASAGLTGRLDIGFGISTLIAAPALIAGFRQRVPDCRITLDDMASRRQHERLSAGRLDVGFCRAPEADGELSFAPILTEYLALVTPHGVALPAPDRLDDLNGLGFVALSPRRGPGLDAQIGTWCETAGFRPRVVQQADDILTVHAVVAAGLGAALLPWHGVEALGGRTQHTRLSGKGASWPVGLCWRTTDTNPLLLRFIDHVSGAGGMRGL</sequence>
<dbReference type="Pfam" id="PF00126">
    <property type="entry name" value="HTH_1"/>
    <property type="match status" value="1"/>
</dbReference>
<dbReference type="InterPro" id="IPR036388">
    <property type="entry name" value="WH-like_DNA-bd_sf"/>
</dbReference>
<keyword evidence="3" id="KW-0238">DNA-binding</keyword>
<dbReference type="EMBL" id="FMJD01000013">
    <property type="protein sequence ID" value="SCM79564.1"/>
    <property type="molecule type" value="Genomic_DNA"/>
</dbReference>
<keyword evidence="2" id="KW-0805">Transcription regulation</keyword>
<dbReference type="SUPFAM" id="SSF46785">
    <property type="entry name" value="Winged helix' DNA-binding domain"/>
    <property type="match status" value="1"/>
</dbReference>
<organism evidence="6">
    <name type="scientific">uncultured Pleomorphomonas sp</name>
    <dbReference type="NCBI Taxonomy" id="442121"/>
    <lineage>
        <taxon>Bacteria</taxon>
        <taxon>Pseudomonadati</taxon>
        <taxon>Pseudomonadota</taxon>
        <taxon>Alphaproteobacteria</taxon>
        <taxon>Hyphomicrobiales</taxon>
        <taxon>Pleomorphomonadaceae</taxon>
        <taxon>Pleomorphomonas</taxon>
        <taxon>environmental samples</taxon>
    </lineage>
</organism>
<dbReference type="InterPro" id="IPR000847">
    <property type="entry name" value="LysR_HTH_N"/>
</dbReference>
<dbReference type="SUPFAM" id="SSF53850">
    <property type="entry name" value="Periplasmic binding protein-like II"/>
    <property type="match status" value="1"/>
</dbReference>
<dbReference type="PANTHER" id="PTHR30346:SF28">
    <property type="entry name" value="HTH-TYPE TRANSCRIPTIONAL REGULATOR CYNR"/>
    <property type="match status" value="1"/>
</dbReference>
<dbReference type="Pfam" id="PF03466">
    <property type="entry name" value="LysR_substrate"/>
    <property type="match status" value="1"/>
</dbReference>
<dbReference type="GO" id="GO:0003700">
    <property type="term" value="F:DNA-binding transcription factor activity"/>
    <property type="evidence" value="ECO:0007669"/>
    <property type="project" value="InterPro"/>
</dbReference>
<dbReference type="InterPro" id="IPR036390">
    <property type="entry name" value="WH_DNA-bd_sf"/>
</dbReference>
<proteinExistence type="inferred from homology"/>
<evidence type="ECO:0000256" key="3">
    <source>
        <dbReference type="ARBA" id="ARBA00023125"/>
    </source>
</evidence>